<protein>
    <submittedName>
        <fullName evidence="6">Alkanesulfonate monooxygenase SsuD/methylene tetrahydromethanopterin reductase-like flavin-dependent oxidoreductase (Luciferase family)</fullName>
    </submittedName>
</protein>
<organism evidence="6 7">
    <name type="scientific">Saccharothrix ecbatanensis</name>
    <dbReference type="NCBI Taxonomy" id="1105145"/>
    <lineage>
        <taxon>Bacteria</taxon>
        <taxon>Bacillati</taxon>
        <taxon>Actinomycetota</taxon>
        <taxon>Actinomycetes</taxon>
        <taxon>Pseudonocardiales</taxon>
        <taxon>Pseudonocardiaceae</taxon>
        <taxon>Saccharothrix</taxon>
    </lineage>
</organism>
<dbReference type="PANTHER" id="PTHR42847">
    <property type="entry name" value="ALKANESULFONATE MONOOXYGENASE"/>
    <property type="match status" value="1"/>
</dbReference>
<evidence type="ECO:0000313" key="7">
    <source>
        <dbReference type="Proteomes" id="UP000552097"/>
    </source>
</evidence>
<accession>A0A7W9HEX1</accession>
<keyword evidence="7" id="KW-1185">Reference proteome</keyword>
<gene>
    <name evidence="6" type="ORF">F4560_000693</name>
</gene>
<dbReference type="SUPFAM" id="SSF51679">
    <property type="entry name" value="Bacterial luciferase-like"/>
    <property type="match status" value="1"/>
</dbReference>
<comment type="caution">
    <text evidence="6">The sequence shown here is derived from an EMBL/GenBank/DDBJ whole genome shotgun (WGS) entry which is preliminary data.</text>
</comment>
<dbReference type="GO" id="GO:0008726">
    <property type="term" value="F:alkanesulfonate monooxygenase activity"/>
    <property type="evidence" value="ECO:0007669"/>
    <property type="project" value="TreeGrafter"/>
</dbReference>
<evidence type="ECO:0000256" key="3">
    <source>
        <dbReference type="ARBA" id="ARBA00023002"/>
    </source>
</evidence>
<dbReference type="AlphaFoldDB" id="A0A7W9HEX1"/>
<keyword evidence="3" id="KW-0560">Oxidoreductase</keyword>
<dbReference type="RefSeq" id="WP_184916096.1">
    <property type="nucleotide sequence ID" value="NZ_JACHMO010000001.1"/>
</dbReference>
<keyword evidence="1" id="KW-0285">Flavoprotein</keyword>
<evidence type="ECO:0000256" key="4">
    <source>
        <dbReference type="ARBA" id="ARBA00023033"/>
    </source>
</evidence>
<reference evidence="6 7" key="1">
    <citation type="submission" date="2020-08" db="EMBL/GenBank/DDBJ databases">
        <title>Sequencing the genomes of 1000 actinobacteria strains.</title>
        <authorList>
            <person name="Klenk H.-P."/>
        </authorList>
    </citation>
    <scope>NUCLEOTIDE SEQUENCE [LARGE SCALE GENOMIC DNA]</scope>
    <source>
        <strain evidence="6 7">DSM 45486</strain>
    </source>
</reference>
<dbReference type="InterPro" id="IPR011251">
    <property type="entry name" value="Luciferase-like_dom"/>
</dbReference>
<dbReference type="GO" id="GO:0046306">
    <property type="term" value="P:alkanesulfonate catabolic process"/>
    <property type="evidence" value="ECO:0007669"/>
    <property type="project" value="TreeGrafter"/>
</dbReference>
<sequence length="304" mass="33257">MEFLANLVEPDVDPGTWAATREAEGWDAVAVADHYFLDNGGTQLRWYPHLWVAASQMAAATERVQLSSSFANNLFRSPIEFVQASLTMQRVSGGRWNAGLGAGWARAEMDSTGQVYPAPRQRADRYIEAIKVVRQLFDTGQCVLEGEHYNINVPECGGFEDVTPPPLIGSLAGPRTIAGGTPYLDWVELMPAMATARNGNSDGTDLATIPKTRLVEMIDQVRRVEEDVKLCFGAVCGIGDDPMSQFLTPHFTEDSLYGGLFGSPEKVAENLRDLESYGISRVSIVTADPHLFEKLAPLLFESGN</sequence>
<proteinExistence type="predicted"/>
<evidence type="ECO:0000256" key="1">
    <source>
        <dbReference type="ARBA" id="ARBA00022630"/>
    </source>
</evidence>
<keyword evidence="4 6" id="KW-0503">Monooxygenase</keyword>
<feature type="domain" description="Luciferase-like" evidence="5">
    <location>
        <begin position="17"/>
        <end position="154"/>
    </location>
</feature>
<keyword evidence="2" id="KW-0288">FMN</keyword>
<name>A0A7W9HEX1_9PSEU</name>
<evidence type="ECO:0000256" key="2">
    <source>
        <dbReference type="ARBA" id="ARBA00022643"/>
    </source>
</evidence>
<dbReference type="Pfam" id="PF00296">
    <property type="entry name" value="Bac_luciferase"/>
    <property type="match status" value="1"/>
</dbReference>
<evidence type="ECO:0000313" key="6">
    <source>
        <dbReference type="EMBL" id="MBB5800925.1"/>
    </source>
</evidence>
<dbReference type="InterPro" id="IPR036661">
    <property type="entry name" value="Luciferase-like_sf"/>
</dbReference>
<dbReference type="Proteomes" id="UP000552097">
    <property type="component" value="Unassembled WGS sequence"/>
</dbReference>
<dbReference type="PANTHER" id="PTHR42847:SF4">
    <property type="entry name" value="ALKANESULFONATE MONOOXYGENASE-RELATED"/>
    <property type="match status" value="1"/>
</dbReference>
<evidence type="ECO:0000259" key="5">
    <source>
        <dbReference type="Pfam" id="PF00296"/>
    </source>
</evidence>
<dbReference type="Gene3D" id="3.20.20.30">
    <property type="entry name" value="Luciferase-like domain"/>
    <property type="match status" value="1"/>
</dbReference>
<dbReference type="InterPro" id="IPR050172">
    <property type="entry name" value="SsuD_RutA_monooxygenase"/>
</dbReference>
<dbReference type="EMBL" id="JACHMO010000001">
    <property type="protein sequence ID" value="MBB5800925.1"/>
    <property type="molecule type" value="Genomic_DNA"/>
</dbReference>